<evidence type="ECO:0000313" key="1">
    <source>
        <dbReference type="EMBL" id="GAA0225961.1"/>
    </source>
</evidence>
<name>A0ABN0TN97_9ACTN</name>
<dbReference type="RefSeq" id="WP_344647452.1">
    <property type="nucleotide sequence ID" value="NZ_BAAAGX010000005.1"/>
</dbReference>
<evidence type="ECO:0008006" key="3">
    <source>
        <dbReference type="Google" id="ProtNLM"/>
    </source>
</evidence>
<comment type="caution">
    <text evidence="1">The sequence shown here is derived from an EMBL/GenBank/DDBJ whole genome shotgun (WGS) entry which is preliminary data.</text>
</comment>
<dbReference type="EMBL" id="BAAAGX010000005">
    <property type="protein sequence ID" value="GAA0225961.1"/>
    <property type="molecule type" value="Genomic_DNA"/>
</dbReference>
<keyword evidence="2" id="KW-1185">Reference proteome</keyword>
<dbReference type="InterPro" id="IPR029058">
    <property type="entry name" value="AB_hydrolase_fold"/>
</dbReference>
<dbReference type="Gene3D" id="3.40.50.1820">
    <property type="entry name" value="alpha/beta hydrolase"/>
    <property type="match status" value="1"/>
</dbReference>
<reference evidence="1 2" key="1">
    <citation type="journal article" date="2019" name="Int. J. Syst. Evol. Microbiol.">
        <title>The Global Catalogue of Microorganisms (GCM) 10K type strain sequencing project: providing services to taxonomists for standard genome sequencing and annotation.</title>
        <authorList>
            <consortium name="The Broad Institute Genomics Platform"/>
            <consortium name="The Broad Institute Genome Sequencing Center for Infectious Disease"/>
            <person name="Wu L."/>
            <person name="Ma J."/>
        </authorList>
    </citation>
    <scope>NUCLEOTIDE SEQUENCE [LARGE SCALE GENOMIC DNA]</scope>
    <source>
        <strain evidence="1 2">JCM 10425</strain>
    </source>
</reference>
<protein>
    <recommendedName>
        <fullName evidence="3">Esterase</fullName>
    </recommendedName>
</protein>
<organism evidence="1 2">
    <name type="scientific">Cryptosporangium japonicum</name>
    <dbReference type="NCBI Taxonomy" id="80872"/>
    <lineage>
        <taxon>Bacteria</taxon>
        <taxon>Bacillati</taxon>
        <taxon>Actinomycetota</taxon>
        <taxon>Actinomycetes</taxon>
        <taxon>Cryptosporangiales</taxon>
        <taxon>Cryptosporangiaceae</taxon>
        <taxon>Cryptosporangium</taxon>
    </lineage>
</organism>
<sequence>MWNALGWAARNPSSNVARLRGMRLYLSCGNGRSQAGDAPLDASLIEGVAAPANQALAGRLRAAGISVTTDLGNAGVHDWPYWQRQFTASWPVLASGLGV</sequence>
<evidence type="ECO:0000313" key="2">
    <source>
        <dbReference type="Proteomes" id="UP001500967"/>
    </source>
</evidence>
<gene>
    <name evidence="1" type="ORF">GCM10009539_09040</name>
</gene>
<proteinExistence type="predicted"/>
<dbReference type="Proteomes" id="UP001500967">
    <property type="component" value="Unassembled WGS sequence"/>
</dbReference>
<accession>A0ABN0TN97</accession>